<proteinExistence type="predicted"/>
<keyword evidence="1" id="KW-0472">Membrane</keyword>
<dbReference type="InterPro" id="IPR010718">
    <property type="entry name" value="DUF1294"/>
</dbReference>
<accession>A0ABT1WNM3</accession>
<organism evidence="2 3">
    <name type="scientific">Granulicatella seriolae</name>
    <dbReference type="NCBI Taxonomy" id="2967226"/>
    <lineage>
        <taxon>Bacteria</taxon>
        <taxon>Bacillati</taxon>
        <taxon>Bacillota</taxon>
        <taxon>Bacilli</taxon>
        <taxon>Lactobacillales</taxon>
        <taxon>Carnobacteriaceae</taxon>
        <taxon>Granulicatella</taxon>
    </lineage>
</organism>
<dbReference type="RefSeq" id="WP_256944873.1">
    <property type="nucleotide sequence ID" value="NZ_JANHNZ010000003.1"/>
</dbReference>
<keyword evidence="3" id="KW-1185">Reference proteome</keyword>
<reference evidence="2" key="1">
    <citation type="submission" date="2022-07" db="EMBL/GenBank/DDBJ databases">
        <authorList>
            <person name="Jung M.-Y."/>
            <person name="Lee M."/>
        </authorList>
    </citation>
    <scope>NUCLEOTIDE SEQUENCE</scope>
    <source>
        <strain evidence="2">S8</strain>
    </source>
</reference>
<keyword evidence="1" id="KW-1133">Transmembrane helix</keyword>
<evidence type="ECO:0000256" key="1">
    <source>
        <dbReference type="SAM" id="Phobius"/>
    </source>
</evidence>
<protein>
    <submittedName>
        <fullName evidence="2">DUF1294 domain-containing protein</fullName>
    </submittedName>
</protein>
<sequence>MSIISDLLLIYLVIINLYLFCIMGFDKHQARKKGNRISERHLLAVGISGGSIGGYLGMKVFKHKTLHRIFKVAFGLGLVIDILLVALIFYYQ</sequence>
<gene>
    <name evidence="2" type="ORF">NPA36_04285</name>
</gene>
<dbReference type="EMBL" id="JANHNZ010000003">
    <property type="protein sequence ID" value="MCQ9209763.1"/>
    <property type="molecule type" value="Genomic_DNA"/>
</dbReference>
<keyword evidence="1" id="KW-0812">Transmembrane</keyword>
<feature type="transmembrane region" description="Helical" evidence="1">
    <location>
        <begin position="37"/>
        <end position="57"/>
    </location>
</feature>
<reference evidence="2" key="2">
    <citation type="journal article" date="2023" name="Curr. Microbiol.">
        <title>Granulicatella seriolae sp. nov., a Novel Facultative Anaerobe Isolated from Yellowtail Marine Fish.</title>
        <authorList>
            <person name="Lee M."/>
            <person name="Choi Y.J."/>
            <person name="Farooq A."/>
            <person name="Jeong J.B."/>
            <person name="Jung M.Y."/>
        </authorList>
    </citation>
    <scope>NUCLEOTIDE SEQUENCE</scope>
    <source>
        <strain evidence="2">S8</strain>
    </source>
</reference>
<feature type="transmembrane region" description="Helical" evidence="1">
    <location>
        <begin position="69"/>
        <end position="91"/>
    </location>
</feature>
<evidence type="ECO:0000313" key="3">
    <source>
        <dbReference type="Proteomes" id="UP001059480"/>
    </source>
</evidence>
<name>A0ABT1WNM3_9LACT</name>
<comment type="caution">
    <text evidence="2">The sequence shown here is derived from an EMBL/GenBank/DDBJ whole genome shotgun (WGS) entry which is preliminary data.</text>
</comment>
<evidence type="ECO:0000313" key="2">
    <source>
        <dbReference type="EMBL" id="MCQ9209763.1"/>
    </source>
</evidence>
<dbReference type="Pfam" id="PF06961">
    <property type="entry name" value="DUF1294"/>
    <property type="match status" value="1"/>
</dbReference>
<reference evidence="2" key="3">
    <citation type="journal article" date="2023" name="Microbiol. Resour. Announc.">
        <title>Draft Genome Sequence of Granulicatella sp. Strain S8, Isolated from a Marine Fish, Seriola quinqueradiata.</title>
        <authorList>
            <person name="Lee M."/>
            <person name="Farooq A."/>
            <person name="Jeong J.B."/>
            <person name="Jung M.Y."/>
        </authorList>
    </citation>
    <scope>NUCLEOTIDE SEQUENCE</scope>
    <source>
        <strain evidence="2">S8</strain>
    </source>
</reference>
<feature type="transmembrane region" description="Helical" evidence="1">
    <location>
        <begin position="7"/>
        <end position="25"/>
    </location>
</feature>
<dbReference type="Proteomes" id="UP001059480">
    <property type="component" value="Unassembled WGS sequence"/>
</dbReference>